<dbReference type="OrthoDB" id="434648at2759"/>
<dbReference type="PANTHER" id="PTHR43585:SF2">
    <property type="entry name" value="ATP-GRASP ENZYME FSQD"/>
    <property type="match status" value="1"/>
</dbReference>
<keyword evidence="2 4" id="KW-0547">Nucleotide-binding</keyword>
<keyword evidence="8" id="KW-1185">Reference proteome</keyword>
<dbReference type="AlphaFoldDB" id="A0A1V9ZIC4"/>
<protein>
    <recommendedName>
        <fullName evidence="6">ATP-grasp domain-containing protein</fullName>
    </recommendedName>
</protein>
<dbReference type="EMBL" id="JNBR01000099">
    <property type="protein sequence ID" value="OQR97651.1"/>
    <property type="molecule type" value="Genomic_DNA"/>
</dbReference>
<evidence type="ECO:0000313" key="7">
    <source>
        <dbReference type="EMBL" id="OQR97651.1"/>
    </source>
</evidence>
<evidence type="ECO:0000259" key="6">
    <source>
        <dbReference type="PROSITE" id="PS50975"/>
    </source>
</evidence>
<dbReference type="SUPFAM" id="SSF56059">
    <property type="entry name" value="Glutathione synthetase ATP-binding domain-like"/>
    <property type="match status" value="1"/>
</dbReference>
<dbReference type="Proteomes" id="UP000243579">
    <property type="component" value="Unassembled WGS sequence"/>
</dbReference>
<evidence type="ECO:0000256" key="2">
    <source>
        <dbReference type="ARBA" id="ARBA00022741"/>
    </source>
</evidence>
<keyword evidence="3 4" id="KW-0067">ATP-binding</keyword>
<evidence type="ECO:0000256" key="4">
    <source>
        <dbReference type="PROSITE-ProRule" id="PRU00409"/>
    </source>
</evidence>
<evidence type="ECO:0000256" key="1">
    <source>
        <dbReference type="ARBA" id="ARBA00022598"/>
    </source>
</evidence>
<gene>
    <name evidence="7" type="ORF">ACHHYP_10123</name>
</gene>
<dbReference type="STRING" id="1202772.A0A1V9ZIC4"/>
<proteinExistence type="predicted"/>
<feature type="region of interest" description="Disordered" evidence="5">
    <location>
        <begin position="448"/>
        <end position="467"/>
    </location>
</feature>
<dbReference type="InterPro" id="IPR011761">
    <property type="entry name" value="ATP-grasp"/>
</dbReference>
<name>A0A1V9ZIC4_ACHHY</name>
<evidence type="ECO:0000256" key="5">
    <source>
        <dbReference type="SAM" id="MobiDB-lite"/>
    </source>
</evidence>
<dbReference type="PANTHER" id="PTHR43585">
    <property type="entry name" value="FUMIPYRROLE BIOSYNTHESIS PROTEIN C"/>
    <property type="match status" value="1"/>
</dbReference>
<dbReference type="GO" id="GO:0016874">
    <property type="term" value="F:ligase activity"/>
    <property type="evidence" value="ECO:0007669"/>
    <property type="project" value="UniProtKB-KW"/>
</dbReference>
<dbReference type="Pfam" id="PF13535">
    <property type="entry name" value="ATP-grasp_4"/>
    <property type="match status" value="1"/>
</dbReference>
<feature type="compositionally biased region" description="Basic residues" evidence="5">
    <location>
        <begin position="452"/>
        <end position="462"/>
    </location>
</feature>
<dbReference type="GO" id="GO:0046872">
    <property type="term" value="F:metal ion binding"/>
    <property type="evidence" value="ECO:0007669"/>
    <property type="project" value="InterPro"/>
</dbReference>
<dbReference type="NCBIfam" id="NF005543">
    <property type="entry name" value="PRK07206.1"/>
    <property type="match status" value="1"/>
</dbReference>
<evidence type="ECO:0000256" key="3">
    <source>
        <dbReference type="ARBA" id="ARBA00022840"/>
    </source>
</evidence>
<evidence type="ECO:0000313" key="8">
    <source>
        <dbReference type="Proteomes" id="UP000243579"/>
    </source>
</evidence>
<feature type="domain" description="ATP-grasp" evidence="6">
    <location>
        <begin position="138"/>
        <end position="342"/>
    </location>
</feature>
<dbReference type="PROSITE" id="PS50975">
    <property type="entry name" value="ATP_GRASP"/>
    <property type="match status" value="1"/>
</dbReference>
<comment type="caution">
    <text evidence="7">The sequence shown here is derived from an EMBL/GenBank/DDBJ whole genome shotgun (WGS) entry which is preliminary data.</text>
</comment>
<sequence length="487" mass="53096">MTIFTPTEPTSVLQMDAVVVVDPFSTGMCLAEQVMDRGFACIALYSDTEVAMKDWMDTLTPAFRSKFVGEVFNNGADASDEQLRKVTAAVVGFGYPIVGVIAGAEPGVPLTDRLSERLNVTTNGSAGSEGRRNKYVMGEKIRDAGMRAVLQCLAPTFEAAKEYIETELKPEPFQVIVKPVDSAGSDDVFLCKNLDDVAHAYKTVIGKVNHLGIQNNALLVQEYLEGTEYVVDTVSRHGEHKIVAVWEYDKRAANGAAFVYYGALLREAKGDVVLAIVDYVCKVLDVLAIDNGPGHAEVKFVKGQPCLIEIGARCHGREGTDMPILDRCQGYNQVGATLDAYFDKEAFNALPKMPTNLKAHGIKTTLVSYEHGTLHSMPGIAEIEAMASYVDKKIRHAEGMTMAPTIDMFTTPGCVLMVHEDAARLQADYERIRELEINGLYKLAKKVSPTSKKTKKPKKKSAFSKAPSKLEFTVPRATAAQIPVASS</sequence>
<dbReference type="InterPro" id="IPR052032">
    <property type="entry name" value="ATP-dep_AA_Ligase"/>
</dbReference>
<dbReference type="GO" id="GO:0005524">
    <property type="term" value="F:ATP binding"/>
    <property type="evidence" value="ECO:0007669"/>
    <property type="project" value="UniProtKB-UniRule"/>
</dbReference>
<keyword evidence="1" id="KW-0436">Ligase</keyword>
<dbReference type="Gene3D" id="3.30.470.20">
    <property type="entry name" value="ATP-grasp fold, B domain"/>
    <property type="match status" value="1"/>
</dbReference>
<reference evidence="7 8" key="1">
    <citation type="journal article" date="2014" name="Genome Biol. Evol.">
        <title>The secreted proteins of Achlya hypogyna and Thraustotheca clavata identify the ancestral oomycete secretome and reveal gene acquisitions by horizontal gene transfer.</title>
        <authorList>
            <person name="Misner I."/>
            <person name="Blouin N."/>
            <person name="Leonard G."/>
            <person name="Richards T.A."/>
            <person name="Lane C.E."/>
        </authorList>
    </citation>
    <scope>NUCLEOTIDE SEQUENCE [LARGE SCALE GENOMIC DNA]</scope>
    <source>
        <strain evidence="7 8">ATCC 48635</strain>
    </source>
</reference>
<organism evidence="7 8">
    <name type="scientific">Achlya hypogyna</name>
    <name type="common">Oomycete</name>
    <name type="synonym">Protoachlya hypogyna</name>
    <dbReference type="NCBI Taxonomy" id="1202772"/>
    <lineage>
        <taxon>Eukaryota</taxon>
        <taxon>Sar</taxon>
        <taxon>Stramenopiles</taxon>
        <taxon>Oomycota</taxon>
        <taxon>Saprolegniomycetes</taxon>
        <taxon>Saprolegniales</taxon>
        <taxon>Achlyaceae</taxon>
        <taxon>Achlya</taxon>
    </lineage>
</organism>
<accession>A0A1V9ZIC4</accession>